<dbReference type="InterPro" id="IPR001387">
    <property type="entry name" value="Cro/C1-type_HTH"/>
</dbReference>
<dbReference type="InterPro" id="IPR010982">
    <property type="entry name" value="Lambda_DNA-bd_dom_sf"/>
</dbReference>
<dbReference type="EMBL" id="BMNB01000029">
    <property type="protein sequence ID" value="GGM58597.1"/>
    <property type="molecule type" value="Genomic_DNA"/>
</dbReference>
<accession>A0A917X2Z1</accession>
<reference evidence="2" key="2">
    <citation type="submission" date="2020-09" db="EMBL/GenBank/DDBJ databases">
        <authorList>
            <person name="Sun Q."/>
            <person name="Zhou Y."/>
        </authorList>
    </citation>
    <scope>NUCLEOTIDE SEQUENCE</scope>
    <source>
        <strain evidence="2">CGMCC 4.7312</strain>
    </source>
</reference>
<dbReference type="Pfam" id="PF13560">
    <property type="entry name" value="HTH_31"/>
    <property type="match status" value="1"/>
</dbReference>
<organism evidence="2 3">
    <name type="scientific">Micromonospora sonchi</name>
    <dbReference type="NCBI Taxonomy" id="1763543"/>
    <lineage>
        <taxon>Bacteria</taxon>
        <taxon>Bacillati</taxon>
        <taxon>Actinomycetota</taxon>
        <taxon>Actinomycetes</taxon>
        <taxon>Micromonosporales</taxon>
        <taxon>Micromonosporaceae</taxon>
        <taxon>Micromonospora</taxon>
    </lineage>
</organism>
<name>A0A917X2Z1_9ACTN</name>
<evidence type="ECO:0000313" key="2">
    <source>
        <dbReference type="EMBL" id="GGM58597.1"/>
    </source>
</evidence>
<reference evidence="2" key="1">
    <citation type="journal article" date="2014" name="Int. J. Syst. Evol. Microbiol.">
        <title>Complete genome sequence of Corynebacterium casei LMG S-19264T (=DSM 44701T), isolated from a smear-ripened cheese.</title>
        <authorList>
            <consortium name="US DOE Joint Genome Institute (JGI-PGF)"/>
            <person name="Walter F."/>
            <person name="Albersmeier A."/>
            <person name="Kalinowski J."/>
            <person name="Ruckert C."/>
        </authorList>
    </citation>
    <scope>NUCLEOTIDE SEQUENCE</scope>
    <source>
        <strain evidence="2">CGMCC 4.7312</strain>
    </source>
</reference>
<dbReference type="PROSITE" id="PS50943">
    <property type="entry name" value="HTH_CROC1"/>
    <property type="match status" value="1"/>
</dbReference>
<comment type="caution">
    <text evidence="2">The sequence shown here is derived from an EMBL/GenBank/DDBJ whole genome shotgun (WGS) entry which is preliminary data.</text>
</comment>
<dbReference type="SUPFAM" id="SSF47413">
    <property type="entry name" value="lambda repressor-like DNA-binding domains"/>
    <property type="match status" value="1"/>
</dbReference>
<evidence type="ECO:0000259" key="1">
    <source>
        <dbReference type="PROSITE" id="PS50943"/>
    </source>
</evidence>
<proteinExistence type="predicted"/>
<evidence type="ECO:0000313" key="3">
    <source>
        <dbReference type="Proteomes" id="UP000608890"/>
    </source>
</evidence>
<gene>
    <name evidence="2" type="ORF">GCM10011608_49510</name>
</gene>
<dbReference type="Pfam" id="PF19054">
    <property type="entry name" value="DUF5753"/>
    <property type="match status" value="1"/>
</dbReference>
<feature type="domain" description="HTH cro/C1-type" evidence="1">
    <location>
        <begin position="18"/>
        <end position="71"/>
    </location>
</feature>
<dbReference type="Gene3D" id="1.10.260.40">
    <property type="entry name" value="lambda repressor-like DNA-binding domains"/>
    <property type="match status" value="1"/>
</dbReference>
<dbReference type="AlphaFoldDB" id="A0A917X2Z1"/>
<dbReference type="SMART" id="SM00530">
    <property type="entry name" value="HTH_XRE"/>
    <property type="match status" value="1"/>
</dbReference>
<sequence>MADDMGSTVPRRQLGRALRDLRTEARMTLDAVAEAMQFSRQKLWRIESGLGPARAVDIRAICELYAATPELTGALTALAGETKAKGWWHAYGLAVPDWFEMYVGLESAACKLRGYDESLIPGIFQVPAYTQGVYQNRRDMNEDEFEQVLAVRRQRKALLTRRLPKAPVLHSVLSEAVLLRSIGGRSAMADQLNDLLEITELPNVSIRVLPLAAGAHYGTLAGTFMMLDFPLHTRAVPEPSVVYCESLTGALYLDRPTEIAAYERVWSSLDGLALDEGQSKQLISKIIGEVYHG</sequence>
<keyword evidence="3" id="KW-1185">Reference proteome</keyword>
<dbReference type="GO" id="GO:0003677">
    <property type="term" value="F:DNA binding"/>
    <property type="evidence" value="ECO:0007669"/>
    <property type="project" value="InterPro"/>
</dbReference>
<dbReference type="InterPro" id="IPR043917">
    <property type="entry name" value="DUF5753"/>
</dbReference>
<protein>
    <submittedName>
        <fullName evidence="2">Transcriptional regulator</fullName>
    </submittedName>
</protein>
<dbReference type="RefSeq" id="WP_189048407.1">
    <property type="nucleotide sequence ID" value="NZ_BMNB01000029.1"/>
</dbReference>
<dbReference type="CDD" id="cd00093">
    <property type="entry name" value="HTH_XRE"/>
    <property type="match status" value="1"/>
</dbReference>
<dbReference type="Proteomes" id="UP000608890">
    <property type="component" value="Unassembled WGS sequence"/>
</dbReference>